<organism evidence="1 2">
    <name type="scientific">Salinimicrobium profundisediminis</name>
    <dbReference type="NCBI Taxonomy" id="2994553"/>
    <lineage>
        <taxon>Bacteria</taxon>
        <taxon>Pseudomonadati</taxon>
        <taxon>Bacteroidota</taxon>
        <taxon>Flavobacteriia</taxon>
        <taxon>Flavobacteriales</taxon>
        <taxon>Flavobacteriaceae</taxon>
        <taxon>Salinimicrobium</taxon>
    </lineage>
</organism>
<reference evidence="1" key="1">
    <citation type="submission" date="2022-11" db="EMBL/GenBank/DDBJ databases">
        <title>Salinimicrobium profundisediminis sp. nov., isolated from deep-sea sediment of the Mariana Trench.</title>
        <authorList>
            <person name="Fu H."/>
        </authorList>
    </citation>
    <scope>NUCLEOTIDE SEQUENCE</scope>
    <source>
        <strain evidence="1">MT39</strain>
    </source>
</reference>
<protein>
    <submittedName>
        <fullName evidence="1">Four helix bundle protein</fullName>
    </submittedName>
</protein>
<dbReference type="EMBL" id="JAPJDA010000006">
    <property type="protein sequence ID" value="MCX2837428.1"/>
    <property type="molecule type" value="Genomic_DNA"/>
</dbReference>
<dbReference type="SUPFAM" id="SSF158446">
    <property type="entry name" value="IVS-encoded protein-like"/>
    <property type="match status" value="1"/>
</dbReference>
<accession>A0A9X3I0G9</accession>
<keyword evidence="2" id="KW-1185">Reference proteome</keyword>
<sequence length="115" mass="13363">MKSHQDLTVYQESIDLVVITYQITKNFPPEEKFGITSQIRRSAVSIPSNIAEGAARQSKKDFSRFLYISLGSLAELETQLEISVRLEYLKKDNLLNEELIYIRRMLLKLIKNLKE</sequence>
<dbReference type="InterPro" id="IPR036583">
    <property type="entry name" value="23S_rRNA_IVS_sf"/>
</dbReference>
<dbReference type="PANTHER" id="PTHR38471:SF2">
    <property type="entry name" value="FOUR HELIX BUNDLE PROTEIN"/>
    <property type="match status" value="1"/>
</dbReference>
<name>A0A9X3I0G9_9FLAO</name>
<dbReference type="Gene3D" id="1.20.1440.60">
    <property type="entry name" value="23S rRNA-intervening sequence"/>
    <property type="match status" value="1"/>
</dbReference>
<dbReference type="Proteomes" id="UP001148482">
    <property type="component" value="Unassembled WGS sequence"/>
</dbReference>
<dbReference type="PANTHER" id="PTHR38471">
    <property type="entry name" value="FOUR HELIX BUNDLE PROTEIN"/>
    <property type="match status" value="1"/>
</dbReference>
<dbReference type="CDD" id="cd16377">
    <property type="entry name" value="23S_rRNA_IVP_like"/>
    <property type="match status" value="1"/>
</dbReference>
<dbReference type="Pfam" id="PF05635">
    <property type="entry name" value="23S_rRNA_IVP"/>
    <property type="match status" value="1"/>
</dbReference>
<dbReference type="InterPro" id="IPR012657">
    <property type="entry name" value="23S_rRNA-intervening_sequence"/>
</dbReference>
<dbReference type="AlphaFoldDB" id="A0A9X3I0G9"/>
<comment type="caution">
    <text evidence="1">The sequence shown here is derived from an EMBL/GenBank/DDBJ whole genome shotgun (WGS) entry which is preliminary data.</text>
</comment>
<evidence type="ECO:0000313" key="1">
    <source>
        <dbReference type="EMBL" id="MCX2837428.1"/>
    </source>
</evidence>
<proteinExistence type="predicted"/>
<gene>
    <name evidence="1" type="ORF">OQ279_04625</name>
</gene>
<evidence type="ECO:0000313" key="2">
    <source>
        <dbReference type="Proteomes" id="UP001148482"/>
    </source>
</evidence>
<dbReference type="NCBIfam" id="TIGR02436">
    <property type="entry name" value="four helix bundle protein"/>
    <property type="match status" value="1"/>
</dbReference>